<sequence length="527" mass="57217">MHFKVEDPYTYWLRSVCQSDFELRSARRKGPEMRSIVLTTMVLPQVKFSQLFINNEFVNSSTGKTFKTINPTTEEVICEVQEPSDADINKAVAAAKAAFKRGSPWRTMDASARGHLLYKLADLIEKNADYIARLEALDNGKAVSSALDDVGFTVQMTRYYAGLADKINGKVIPADGNVVTFTRSEPAGVVLGITPWNYPFFLAMLKVAPSLCAGCTIVLKPAEQTPLSAIYLGSLVCEAGFPPGVVNILPGYGETTGASLCVHPDIRVISFTGSTEVGQLIMKAASTNIKHVKLELGGKSPLIIFADADFEAAAQTAHEATMVNHGQCCVAGTRIFVESPIYDKMVNRLKELAEARKVGDPFAGDTIQGPQVDDVQFKRVMSYIESGKKEGARLVTGGSRLGQKGYFIQPTVFADVTDEMTIAKEEIFGPVQSVLRFKTVDEVIDRANATHYGLGAGVFTSDMDKAMRVAQAVEAGSFWINCYNLVGAQVPFGGYKMSGVGKELGEEGVKCYLQTKVITMPISQKNS</sequence>
<reference evidence="6" key="1">
    <citation type="submission" date="2019-03" db="EMBL/GenBank/DDBJ databases">
        <title>Improved annotation for the trematode Fasciola hepatica.</title>
        <authorList>
            <person name="Choi Y.-J."/>
            <person name="Martin J."/>
            <person name="Mitreva M."/>
        </authorList>
    </citation>
    <scope>NUCLEOTIDE SEQUENCE [LARGE SCALE GENOMIC DNA]</scope>
</reference>
<evidence type="ECO:0000256" key="1">
    <source>
        <dbReference type="ARBA" id="ARBA00009986"/>
    </source>
</evidence>
<proteinExistence type="inferred from homology"/>
<dbReference type="AlphaFoldDB" id="A0A4E0RLL5"/>
<gene>
    <name evidence="6" type="ORF">D915_002288</name>
</gene>
<dbReference type="Gene3D" id="3.40.309.10">
    <property type="entry name" value="Aldehyde Dehydrogenase, Chain A, domain 2"/>
    <property type="match status" value="1"/>
</dbReference>
<evidence type="ECO:0000313" key="7">
    <source>
        <dbReference type="Proteomes" id="UP000230066"/>
    </source>
</evidence>
<comment type="similarity">
    <text evidence="1 4">Belongs to the aldehyde dehydrogenase family.</text>
</comment>
<dbReference type="PROSITE" id="PS00687">
    <property type="entry name" value="ALDEHYDE_DEHYDR_GLU"/>
    <property type="match status" value="1"/>
</dbReference>
<dbReference type="FunFam" id="3.40.309.10:FF:000001">
    <property type="entry name" value="Mitochondrial aldehyde dehydrogenase 2"/>
    <property type="match status" value="1"/>
</dbReference>
<dbReference type="GO" id="GO:0016620">
    <property type="term" value="F:oxidoreductase activity, acting on the aldehyde or oxo group of donors, NAD or NADP as acceptor"/>
    <property type="evidence" value="ECO:0007669"/>
    <property type="project" value="InterPro"/>
</dbReference>
<evidence type="ECO:0000256" key="3">
    <source>
        <dbReference type="PROSITE-ProRule" id="PRU10007"/>
    </source>
</evidence>
<keyword evidence="7" id="KW-1185">Reference proteome</keyword>
<evidence type="ECO:0000313" key="6">
    <source>
        <dbReference type="EMBL" id="THD26794.1"/>
    </source>
</evidence>
<comment type="caution">
    <text evidence="6">The sequence shown here is derived from an EMBL/GenBank/DDBJ whole genome shotgun (WGS) entry which is preliminary data.</text>
</comment>
<dbReference type="InterPro" id="IPR016161">
    <property type="entry name" value="Ald_DH/histidinol_DH"/>
</dbReference>
<dbReference type="SUPFAM" id="SSF53720">
    <property type="entry name" value="ALDH-like"/>
    <property type="match status" value="1"/>
</dbReference>
<dbReference type="PANTHER" id="PTHR11699">
    <property type="entry name" value="ALDEHYDE DEHYDROGENASE-RELATED"/>
    <property type="match status" value="1"/>
</dbReference>
<evidence type="ECO:0000256" key="4">
    <source>
        <dbReference type="RuleBase" id="RU003345"/>
    </source>
</evidence>
<name>A0A4E0RLL5_FASHE</name>
<keyword evidence="2 4" id="KW-0560">Oxidoreductase</keyword>
<evidence type="ECO:0000256" key="2">
    <source>
        <dbReference type="ARBA" id="ARBA00023002"/>
    </source>
</evidence>
<accession>A0A4E0RLL5</accession>
<dbReference type="InterPro" id="IPR016162">
    <property type="entry name" value="Ald_DH_N"/>
</dbReference>
<dbReference type="EMBL" id="JXXN02000626">
    <property type="protein sequence ID" value="THD26794.1"/>
    <property type="molecule type" value="Genomic_DNA"/>
</dbReference>
<protein>
    <submittedName>
        <fullName evidence="6">Retinaldehyde dehydrogenase type 2</fullName>
    </submittedName>
</protein>
<dbReference type="Pfam" id="PF00171">
    <property type="entry name" value="Aldedh"/>
    <property type="match status" value="1"/>
</dbReference>
<dbReference type="FunFam" id="3.40.605.10:FF:000026">
    <property type="entry name" value="Aldehyde dehydrogenase, putative"/>
    <property type="match status" value="1"/>
</dbReference>
<feature type="active site" evidence="3">
    <location>
        <position position="295"/>
    </location>
</feature>
<dbReference type="Proteomes" id="UP000230066">
    <property type="component" value="Unassembled WGS sequence"/>
</dbReference>
<dbReference type="InterPro" id="IPR016163">
    <property type="entry name" value="Ald_DH_C"/>
</dbReference>
<dbReference type="InterPro" id="IPR029510">
    <property type="entry name" value="Ald_DH_CS_GLU"/>
</dbReference>
<dbReference type="Gene3D" id="3.40.605.10">
    <property type="entry name" value="Aldehyde Dehydrogenase, Chain A, domain 1"/>
    <property type="match status" value="1"/>
</dbReference>
<feature type="domain" description="Aldehyde dehydrogenase" evidence="5">
    <location>
        <begin position="57"/>
        <end position="518"/>
    </location>
</feature>
<organism evidence="6 7">
    <name type="scientific">Fasciola hepatica</name>
    <name type="common">Liver fluke</name>
    <dbReference type="NCBI Taxonomy" id="6192"/>
    <lineage>
        <taxon>Eukaryota</taxon>
        <taxon>Metazoa</taxon>
        <taxon>Spiralia</taxon>
        <taxon>Lophotrochozoa</taxon>
        <taxon>Platyhelminthes</taxon>
        <taxon>Trematoda</taxon>
        <taxon>Digenea</taxon>
        <taxon>Plagiorchiida</taxon>
        <taxon>Echinostomata</taxon>
        <taxon>Echinostomatoidea</taxon>
        <taxon>Fasciolidae</taxon>
        <taxon>Fasciola</taxon>
    </lineage>
</organism>
<dbReference type="InterPro" id="IPR015590">
    <property type="entry name" value="Aldehyde_DH_dom"/>
</dbReference>
<dbReference type="FunFam" id="3.40.605.10:FF:000050">
    <property type="entry name" value="Aldehyde dehydrogenase, mitochondrial"/>
    <property type="match status" value="1"/>
</dbReference>
<evidence type="ECO:0000259" key="5">
    <source>
        <dbReference type="Pfam" id="PF00171"/>
    </source>
</evidence>